<dbReference type="RefSeq" id="WP_013179047.1">
    <property type="nucleotide sequence ID" value="NC_014221.1"/>
</dbReference>
<keyword evidence="2" id="KW-1185">Reference proteome</keyword>
<dbReference type="Proteomes" id="UP000000379">
    <property type="component" value="Chromosome"/>
</dbReference>
<gene>
    <name evidence="1" type="ordered locus">Trad_2580</name>
</gene>
<accession>D7CTY9</accession>
<dbReference type="EMBL" id="CP002049">
    <property type="protein sequence ID" value="ADI15686.1"/>
    <property type="molecule type" value="Genomic_DNA"/>
</dbReference>
<dbReference type="AlphaFoldDB" id="D7CTY9"/>
<protein>
    <submittedName>
        <fullName evidence="1">Uncharacterized protein</fullName>
    </submittedName>
</protein>
<sequence length="54" mass="6522">MYLDFHYDYAQDRMRELLAEARAARMTPSFRSRLARALRRQPKRPVARTPQRSL</sequence>
<evidence type="ECO:0000313" key="1">
    <source>
        <dbReference type="EMBL" id="ADI15686.1"/>
    </source>
</evidence>
<evidence type="ECO:0000313" key="2">
    <source>
        <dbReference type="Proteomes" id="UP000000379"/>
    </source>
</evidence>
<organism evidence="1 2">
    <name type="scientific">Truepera radiovictrix (strain DSM 17093 / CIP 108686 / LMG 22925 / RQ-24)</name>
    <dbReference type="NCBI Taxonomy" id="649638"/>
    <lineage>
        <taxon>Bacteria</taxon>
        <taxon>Thermotogati</taxon>
        <taxon>Deinococcota</taxon>
        <taxon>Deinococci</taxon>
        <taxon>Trueperales</taxon>
        <taxon>Trueperaceae</taxon>
        <taxon>Truepera</taxon>
    </lineage>
</organism>
<name>D7CTY9_TRURR</name>
<reference evidence="1 2" key="2">
    <citation type="journal article" date="2011" name="Stand. Genomic Sci.">
        <title>Complete genome sequence of Truepera radiovictrix type strain (RQ-24).</title>
        <authorList>
            <person name="Ivanova N."/>
            <person name="Rohde C."/>
            <person name="Munk C."/>
            <person name="Nolan M."/>
            <person name="Lucas S."/>
            <person name="Del Rio T.G."/>
            <person name="Tice H."/>
            <person name="Deshpande S."/>
            <person name="Cheng J.F."/>
            <person name="Tapia R."/>
            <person name="Han C."/>
            <person name="Goodwin L."/>
            <person name="Pitluck S."/>
            <person name="Liolios K."/>
            <person name="Mavromatis K."/>
            <person name="Mikhailova N."/>
            <person name="Pati A."/>
            <person name="Chen A."/>
            <person name="Palaniappan K."/>
            <person name="Land M."/>
            <person name="Hauser L."/>
            <person name="Chang Y.J."/>
            <person name="Jeffries C.D."/>
            <person name="Brambilla E."/>
            <person name="Rohde M."/>
            <person name="Goker M."/>
            <person name="Tindall B.J."/>
            <person name="Woyke T."/>
            <person name="Bristow J."/>
            <person name="Eisen J.A."/>
            <person name="Markowitz V."/>
            <person name="Hugenholtz P."/>
            <person name="Kyrpides N.C."/>
            <person name="Klenk H.P."/>
            <person name="Lapidus A."/>
        </authorList>
    </citation>
    <scope>NUCLEOTIDE SEQUENCE [LARGE SCALE GENOMIC DNA]</scope>
    <source>
        <strain evidence="2">DSM 17093 / CIP 108686 / LMG 22925 / RQ-24</strain>
    </source>
</reference>
<dbReference type="HOGENOM" id="CLU_3049125_0_0_0"/>
<reference evidence="2" key="1">
    <citation type="submission" date="2010-05" db="EMBL/GenBank/DDBJ databases">
        <title>The complete genome of Truepera radiovictris DSM 17093.</title>
        <authorList>
            <consortium name="US DOE Joint Genome Institute (JGI-PGF)"/>
            <person name="Lucas S."/>
            <person name="Copeland A."/>
            <person name="Lapidus A."/>
            <person name="Glavina del Rio T."/>
            <person name="Dalin E."/>
            <person name="Tice H."/>
            <person name="Bruce D."/>
            <person name="Goodwin L."/>
            <person name="Pitluck S."/>
            <person name="Kyrpides N."/>
            <person name="Mavromatis K."/>
            <person name="Ovchinnikova G."/>
            <person name="Munk A.C."/>
            <person name="Detter J.C."/>
            <person name="Han C."/>
            <person name="Tapia R."/>
            <person name="Land M."/>
            <person name="Hauser L."/>
            <person name="Markowitz V."/>
            <person name="Cheng J.-F."/>
            <person name="Hugenholtz P."/>
            <person name="Woyke T."/>
            <person name="Wu D."/>
            <person name="Tindall B."/>
            <person name="Pomrenke H.G."/>
            <person name="Brambilla E."/>
            <person name="Klenk H.-P."/>
            <person name="Eisen J.A."/>
        </authorList>
    </citation>
    <scope>NUCLEOTIDE SEQUENCE [LARGE SCALE GENOMIC DNA]</scope>
    <source>
        <strain evidence="2">DSM 17093 / CIP 108686 / LMG 22925 / RQ-24</strain>
    </source>
</reference>
<proteinExistence type="predicted"/>
<dbReference type="KEGG" id="tra:Trad_2580"/>